<feature type="region of interest" description="Disordered" evidence="1">
    <location>
        <begin position="59"/>
        <end position="79"/>
    </location>
</feature>
<dbReference type="Proteomes" id="UP000600946">
    <property type="component" value="Unassembled WGS sequence"/>
</dbReference>
<dbReference type="EMBL" id="BMUU01000030">
    <property type="protein sequence ID" value="GGY72089.1"/>
    <property type="molecule type" value="Genomic_DNA"/>
</dbReference>
<organism evidence="2 3">
    <name type="scientific">Streptomyces xanthochromogenes</name>
    <dbReference type="NCBI Taxonomy" id="67384"/>
    <lineage>
        <taxon>Bacteria</taxon>
        <taxon>Bacillati</taxon>
        <taxon>Actinomycetota</taxon>
        <taxon>Actinomycetes</taxon>
        <taxon>Kitasatosporales</taxon>
        <taxon>Streptomycetaceae</taxon>
        <taxon>Streptomyces</taxon>
    </lineage>
</organism>
<protein>
    <submittedName>
        <fullName evidence="2">Uncharacterized protein</fullName>
    </submittedName>
</protein>
<gene>
    <name evidence="2" type="ORF">GCM10010326_77850</name>
</gene>
<name>A0ABQ3B0D3_9ACTN</name>
<reference evidence="3" key="1">
    <citation type="journal article" date="2019" name="Int. J. Syst. Evol. Microbiol.">
        <title>The Global Catalogue of Microorganisms (GCM) 10K type strain sequencing project: providing services to taxonomists for standard genome sequencing and annotation.</title>
        <authorList>
            <consortium name="The Broad Institute Genomics Platform"/>
            <consortium name="The Broad Institute Genome Sequencing Center for Infectious Disease"/>
            <person name="Wu L."/>
            <person name="Ma J."/>
        </authorList>
    </citation>
    <scope>NUCLEOTIDE SEQUENCE [LARGE SCALE GENOMIC DNA]</scope>
    <source>
        <strain evidence="3">JCM 4594</strain>
    </source>
</reference>
<keyword evidence="3" id="KW-1185">Reference proteome</keyword>
<evidence type="ECO:0000313" key="2">
    <source>
        <dbReference type="EMBL" id="GGY72089.1"/>
    </source>
</evidence>
<evidence type="ECO:0000313" key="3">
    <source>
        <dbReference type="Proteomes" id="UP000600946"/>
    </source>
</evidence>
<proteinExistence type="predicted"/>
<comment type="caution">
    <text evidence="2">The sequence shown here is derived from an EMBL/GenBank/DDBJ whole genome shotgun (WGS) entry which is preliminary data.</text>
</comment>
<sequence>MKWWGCVVYEREGRTGSSLSTSATDWCGWRSWAGPAGTAGRGQIRTYDLKPASVKRMEAARTGGLTRESQKSFLLPRRR</sequence>
<accession>A0ABQ3B0D3</accession>
<evidence type="ECO:0000256" key="1">
    <source>
        <dbReference type="SAM" id="MobiDB-lite"/>
    </source>
</evidence>